<dbReference type="GO" id="GO:0005524">
    <property type="term" value="F:ATP binding"/>
    <property type="evidence" value="ECO:0007669"/>
    <property type="project" value="InterPro"/>
</dbReference>
<dbReference type="Pfam" id="PF00069">
    <property type="entry name" value="Pkinase"/>
    <property type="match status" value="1"/>
</dbReference>
<dbReference type="SUPFAM" id="SSF56112">
    <property type="entry name" value="Protein kinase-like (PK-like)"/>
    <property type="match status" value="1"/>
</dbReference>
<evidence type="ECO:0000259" key="1">
    <source>
        <dbReference type="PROSITE" id="PS50011"/>
    </source>
</evidence>
<proteinExistence type="predicted"/>
<keyword evidence="2" id="KW-0418">Kinase</keyword>
<keyword evidence="2" id="KW-0808">Transferase</keyword>
<gene>
    <name evidence="2" type="ORF">TPC1_17259</name>
</gene>
<dbReference type="Gene3D" id="1.10.510.10">
    <property type="entry name" value="Transferase(Phosphotransferase) domain 1"/>
    <property type="match status" value="1"/>
</dbReference>
<feature type="domain" description="Protein kinase" evidence="1">
    <location>
        <begin position="1"/>
        <end position="245"/>
    </location>
</feature>
<dbReference type="InterPro" id="IPR000719">
    <property type="entry name" value="Prot_kinase_dom"/>
</dbReference>
<dbReference type="PANTHER" id="PTHR24348">
    <property type="entry name" value="SERINE/THREONINE-PROTEIN KINASE UNC-51-RELATED"/>
    <property type="match status" value="1"/>
</dbReference>
<dbReference type="EMBL" id="GDID01005409">
    <property type="protein sequence ID" value="JAP91197.1"/>
    <property type="molecule type" value="Transcribed_RNA"/>
</dbReference>
<dbReference type="AlphaFoldDB" id="A0A146K3C8"/>
<reference evidence="2" key="1">
    <citation type="submission" date="2015-07" db="EMBL/GenBank/DDBJ databases">
        <title>Adaptation to a free-living lifestyle via gene acquisitions in the diplomonad Trepomonas sp. PC1.</title>
        <authorList>
            <person name="Xu F."/>
            <person name="Jerlstrom-Hultqvist J."/>
            <person name="Kolisko M."/>
            <person name="Simpson A.G.B."/>
            <person name="Roger A.J."/>
            <person name="Svard S.G."/>
            <person name="Andersson J.O."/>
        </authorList>
    </citation>
    <scope>NUCLEOTIDE SEQUENCE</scope>
    <source>
        <strain evidence="2">PC1</strain>
    </source>
</reference>
<accession>A0A146K3C8</accession>
<dbReference type="GO" id="GO:0004674">
    <property type="term" value="F:protein serine/threonine kinase activity"/>
    <property type="evidence" value="ECO:0007669"/>
    <property type="project" value="InterPro"/>
</dbReference>
<evidence type="ECO:0000313" key="2">
    <source>
        <dbReference type="EMBL" id="JAP91197.1"/>
    </source>
</evidence>
<protein>
    <submittedName>
        <fullName evidence="2">Kinase</fullName>
    </submittedName>
</protein>
<name>A0A146K3C8_9EUKA</name>
<dbReference type="CDD" id="cd14014">
    <property type="entry name" value="STKc_PknB_like"/>
    <property type="match status" value="1"/>
</dbReference>
<dbReference type="PROSITE" id="PS50011">
    <property type="entry name" value="PROTEIN_KINASE_DOM"/>
    <property type="match status" value="1"/>
</dbReference>
<sequence length="245" mass="28422">MTKRIIDNKHVVIKLIPNKTDEIPKELAILQKLEPHEHVVSYFGYFKHECYMAAVMEYIPGISVAEFVYNIQKQALSSKRSRQKYFYTVKNISKQCLEALAHLHKQNILHRDIQPSNIMICQNQNAPESERYQIKFIDFGFSKISDYANTSIGTLHFAAPEILLQQEYGQRSDVFSLGAVIYYMLTGHAPFSSKTGVQARINCFNDQVEQLFDLGDDFFNNMLKQMMSSQIDQRMKCQDLLTLFQ</sequence>
<dbReference type="GO" id="GO:0010506">
    <property type="term" value="P:regulation of autophagy"/>
    <property type="evidence" value="ECO:0007669"/>
    <property type="project" value="InterPro"/>
</dbReference>
<dbReference type="GO" id="GO:0005737">
    <property type="term" value="C:cytoplasm"/>
    <property type="evidence" value="ECO:0007669"/>
    <property type="project" value="TreeGrafter"/>
</dbReference>
<dbReference type="InterPro" id="IPR045269">
    <property type="entry name" value="Atg1-like"/>
</dbReference>
<organism evidence="2">
    <name type="scientific">Trepomonas sp. PC1</name>
    <dbReference type="NCBI Taxonomy" id="1076344"/>
    <lineage>
        <taxon>Eukaryota</taxon>
        <taxon>Metamonada</taxon>
        <taxon>Diplomonadida</taxon>
        <taxon>Hexamitidae</taxon>
        <taxon>Hexamitinae</taxon>
        <taxon>Trepomonas</taxon>
    </lineage>
</organism>
<dbReference type="InterPro" id="IPR011009">
    <property type="entry name" value="Kinase-like_dom_sf"/>
</dbReference>